<evidence type="ECO:0000256" key="1">
    <source>
        <dbReference type="SAM" id="Phobius"/>
    </source>
</evidence>
<proteinExistence type="predicted"/>
<protein>
    <recommendedName>
        <fullName evidence="4">Glycosyltransferase family 25 protein</fullName>
    </recommendedName>
</protein>
<evidence type="ECO:0000313" key="2">
    <source>
        <dbReference type="EMBL" id="CAK9068477.1"/>
    </source>
</evidence>
<gene>
    <name evidence="2" type="ORF">SCF082_LOCUS34474</name>
</gene>
<dbReference type="EMBL" id="CAXAMM010031668">
    <property type="protein sequence ID" value="CAK9068477.1"/>
    <property type="molecule type" value="Genomic_DNA"/>
</dbReference>
<dbReference type="Proteomes" id="UP001642464">
    <property type="component" value="Unassembled WGS sequence"/>
</dbReference>
<organism evidence="2 3">
    <name type="scientific">Durusdinium trenchii</name>
    <dbReference type="NCBI Taxonomy" id="1381693"/>
    <lineage>
        <taxon>Eukaryota</taxon>
        <taxon>Sar</taxon>
        <taxon>Alveolata</taxon>
        <taxon>Dinophyceae</taxon>
        <taxon>Suessiales</taxon>
        <taxon>Symbiodiniaceae</taxon>
        <taxon>Durusdinium</taxon>
    </lineage>
</organism>
<keyword evidence="1" id="KW-1133">Transmembrane helix</keyword>
<feature type="transmembrane region" description="Helical" evidence="1">
    <location>
        <begin position="259"/>
        <end position="280"/>
    </location>
</feature>
<feature type="transmembrane region" description="Helical" evidence="1">
    <location>
        <begin position="292"/>
        <end position="313"/>
    </location>
</feature>
<comment type="caution">
    <text evidence="2">The sequence shown here is derived from an EMBL/GenBank/DDBJ whole genome shotgun (WGS) entry which is preliminary data.</text>
</comment>
<keyword evidence="3" id="KW-1185">Reference proteome</keyword>
<evidence type="ECO:0000313" key="3">
    <source>
        <dbReference type="Proteomes" id="UP001642464"/>
    </source>
</evidence>
<reference evidence="2 3" key="1">
    <citation type="submission" date="2024-02" db="EMBL/GenBank/DDBJ databases">
        <authorList>
            <person name="Chen Y."/>
            <person name="Shah S."/>
            <person name="Dougan E. K."/>
            <person name="Thang M."/>
            <person name="Chan C."/>
        </authorList>
    </citation>
    <scope>NUCLEOTIDE SEQUENCE [LARGE SCALE GENOMIC DNA]</scope>
</reference>
<accession>A0ABP0P0L1</accession>
<keyword evidence="1" id="KW-0812">Transmembrane</keyword>
<keyword evidence="1" id="KW-0472">Membrane</keyword>
<evidence type="ECO:0008006" key="4">
    <source>
        <dbReference type="Google" id="ProtNLM"/>
    </source>
</evidence>
<sequence length="323" mass="35921">MRARLSYSHGWSSRMPRILSRWCYLGRITLNAAGLHGRRLHVPRVPRVALERGGLTGTATRSRPRTVGTPAFGVVSGTRSSSGRLKAFYINTDLDDARRTGLEATCQELELDCERVVPPKLSSPEVQRCVDETPLRSFECSLVHAHRGILQRIEGGSTGHALVLEDDARLNRKISSTQAQELLMGQFERNFVMLGWCEPSCAHAYLVSPQGASMLLSRGFDRPKLPADAMFPAFATEDVLFPEQCPGGSFLAKLAIHRLLISLFYFLSPFITQTLCNLIIFLEHYLYNSSYILSPSLIALLFCAPSSQSFAFADVPRNCQVSR</sequence>
<name>A0ABP0P0L1_9DINO</name>